<evidence type="ECO:0000313" key="2">
    <source>
        <dbReference type="EMBL" id="MFD1125378.1"/>
    </source>
</evidence>
<dbReference type="PANTHER" id="PTHR11138">
    <property type="entry name" value="METHIONYL-TRNA FORMYLTRANSFERASE"/>
    <property type="match status" value="1"/>
</dbReference>
<evidence type="ECO:0000259" key="1">
    <source>
        <dbReference type="Pfam" id="PF00551"/>
    </source>
</evidence>
<comment type="caution">
    <text evidence="2">The sequence shown here is derived from an EMBL/GenBank/DDBJ whole genome shotgun (WGS) entry which is preliminary data.</text>
</comment>
<reference evidence="3" key="1">
    <citation type="journal article" date="2019" name="Int. J. Syst. Evol. Microbiol.">
        <title>The Global Catalogue of Microorganisms (GCM) 10K type strain sequencing project: providing services to taxonomists for standard genome sequencing and annotation.</title>
        <authorList>
            <consortium name="The Broad Institute Genomics Platform"/>
            <consortium name="The Broad Institute Genome Sequencing Center for Infectious Disease"/>
            <person name="Wu L."/>
            <person name="Ma J."/>
        </authorList>
    </citation>
    <scope>NUCLEOTIDE SEQUENCE [LARGE SCALE GENOMIC DNA]</scope>
    <source>
        <strain evidence="3">CCUG 71848</strain>
    </source>
</reference>
<evidence type="ECO:0000313" key="3">
    <source>
        <dbReference type="Proteomes" id="UP001597156"/>
    </source>
</evidence>
<dbReference type="Pfam" id="PF00551">
    <property type="entry name" value="Formyl_trans_N"/>
    <property type="match status" value="1"/>
</dbReference>
<dbReference type="Proteomes" id="UP001597156">
    <property type="component" value="Unassembled WGS sequence"/>
</dbReference>
<dbReference type="Gene3D" id="3.40.50.12230">
    <property type="match status" value="1"/>
</dbReference>
<dbReference type="InterPro" id="IPR036477">
    <property type="entry name" value="Formyl_transf_N_sf"/>
</dbReference>
<dbReference type="GO" id="GO:0004479">
    <property type="term" value="F:methionyl-tRNA formyltransferase activity"/>
    <property type="evidence" value="ECO:0007669"/>
    <property type="project" value="UniProtKB-EC"/>
</dbReference>
<organism evidence="2 3">
    <name type="scientific">Lentilactobacillus raoultii</name>
    <dbReference type="NCBI Taxonomy" id="1987503"/>
    <lineage>
        <taxon>Bacteria</taxon>
        <taxon>Bacillati</taxon>
        <taxon>Bacillota</taxon>
        <taxon>Bacilli</taxon>
        <taxon>Lactobacillales</taxon>
        <taxon>Lactobacillaceae</taxon>
        <taxon>Lentilactobacillus</taxon>
    </lineage>
</organism>
<keyword evidence="3" id="KW-1185">Reference proteome</keyword>
<gene>
    <name evidence="2" type="ORF">ACFQ22_08420</name>
</gene>
<dbReference type="RefSeq" id="WP_121978286.1">
    <property type="nucleotide sequence ID" value="NZ_JBHTLH010000019.1"/>
</dbReference>
<dbReference type="EMBL" id="JBHTLH010000019">
    <property type="protein sequence ID" value="MFD1125378.1"/>
    <property type="molecule type" value="Genomic_DNA"/>
</dbReference>
<proteinExistence type="predicted"/>
<keyword evidence="2" id="KW-0808">Transferase</keyword>
<sequence>MKKFKIIFFSEVNSKFGMPFFKRIVKDPHFEIVAFVTTPAGKLCSYYVGEPNPVDLEEFAKSKSIPVFRPTNIKSTDFVAKLKTFSPDYIIIANYQKILRKNLIVLPKYEALNFHPSPLPRYAGLAPFFWMAKNGEHNSGVSCIEVAPEIDGGKIVAQLPVHLTGGETSPEIRNKLFDKSLKLLENVLQSIISGTLSAQPQDKSLRQYFGNPSMNDRSITANSSLHDVLATMRACAPNYAYLFRNDKYIPVTAVGYVLQNGSIPFRCQGVQLFFQPATNQEKVS</sequence>
<accession>A0ABW3PN69</accession>
<dbReference type="SUPFAM" id="SSF53328">
    <property type="entry name" value="Formyltransferase"/>
    <property type="match status" value="1"/>
</dbReference>
<dbReference type="PANTHER" id="PTHR11138:SF5">
    <property type="entry name" value="METHIONYL-TRNA FORMYLTRANSFERASE, MITOCHONDRIAL"/>
    <property type="match status" value="1"/>
</dbReference>
<dbReference type="EC" id="2.1.2.9" evidence="2"/>
<dbReference type="InterPro" id="IPR002376">
    <property type="entry name" value="Formyl_transf_N"/>
</dbReference>
<name>A0ABW3PN69_9LACO</name>
<feature type="domain" description="Formyl transferase N-terminal" evidence="1">
    <location>
        <begin position="5"/>
        <end position="187"/>
    </location>
</feature>
<protein>
    <submittedName>
        <fullName evidence="2">Methionyl-tRNA formyltransferase</fullName>
        <ecNumber evidence="2">2.1.2.9</ecNumber>
    </submittedName>
</protein>